<dbReference type="CDD" id="cd00022">
    <property type="entry name" value="BIR"/>
    <property type="match status" value="1"/>
</dbReference>
<evidence type="ECO:0000256" key="17">
    <source>
        <dbReference type="ARBA" id="ARBA00023328"/>
    </source>
</evidence>
<dbReference type="InterPro" id="IPR051190">
    <property type="entry name" value="Baculoviral_IAP"/>
</dbReference>
<evidence type="ECO:0000256" key="14">
    <source>
        <dbReference type="ARBA" id="ARBA00023212"/>
    </source>
</evidence>
<keyword evidence="8" id="KW-0132">Cell division</keyword>
<keyword evidence="5" id="KW-0158">Chromosome</keyword>
<dbReference type="RefSeq" id="XP_030623555.1">
    <property type="nucleotide sequence ID" value="XM_030767695.1"/>
</dbReference>
<proteinExistence type="inferred from homology"/>
<evidence type="ECO:0000256" key="1">
    <source>
        <dbReference type="ARBA" id="ARBA00004123"/>
    </source>
</evidence>
<dbReference type="GO" id="GO:0007059">
    <property type="term" value="P:chromosome segregation"/>
    <property type="evidence" value="ECO:0007669"/>
    <property type="project" value="UniProtKB-KW"/>
</dbReference>
<keyword evidence="17" id="KW-0137">Centromere</keyword>
<dbReference type="GO" id="GO:0005819">
    <property type="term" value="C:spindle"/>
    <property type="evidence" value="ECO:0007669"/>
    <property type="project" value="UniProtKB-SubCell"/>
</dbReference>
<keyword evidence="16" id="KW-0131">Cell cycle</keyword>
<keyword evidence="18" id="KW-1185">Reference proteome</keyword>
<dbReference type="CTD" id="246726"/>
<comment type="similarity">
    <text evidence="4">Belongs to the IAP family.</text>
</comment>
<evidence type="ECO:0000256" key="12">
    <source>
        <dbReference type="ARBA" id="ARBA00022833"/>
    </source>
</evidence>
<dbReference type="PANTHER" id="PTHR46771">
    <property type="entry name" value="DETERIN"/>
    <property type="match status" value="1"/>
</dbReference>
<evidence type="ECO:0000256" key="4">
    <source>
        <dbReference type="ARBA" id="ARBA00006672"/>
    </source>
</evidence>
<dbReference type="Gene3D" id="1.10.1170.10">
    <property type="entry name" value="Inhibitor Of Apoptosis Protein (2mihbC-IAP-1), Chain A"/>
    <property type="match status" value="1"/>
</dbReference>
<dbReference type="GO" id="GO:0046872">
    <property type="term" value="F:metal ion binding"/>
    <property type="evidence" value="ECO:0007669"/>
    <property type="project" value="UniProtKB-KW"/>
</dbReference>
<evidence type="ECO:0000256" key="13">
    <source>
        <dbReference type="ARBA" id="ARBA00022843"/>
    </source>
</evidence>
<evidence type="ECO:0000256" key="15">
    <source>
        <dbReference type="ARBA" id="ARBA00023242"/>
    </source>
</evidence>
<sequence length="147" mass="17594">MSSAEDLVVRFLCFDQMYSFERRLKTFSDWPFREDCQCTPEMMAKAGFVHCPSENEPDVACCFFCLRELEGWEPDDNPWNEHIKRSPNCPFLLMKTDYNDMTATDFFHLEHERLRILIRKVGHMKIEHFRENVESISKNLKTLFNLE</sequence>
<keyword evidence="15" id="KW-0539">Nucleus</keyword>
<dbReference type="Proteomes" id="UP000504632">
    <property type="component" value="Chromosome 3"/>
</dbReference>
<evidence type="ECO:0000256" key="3">
    <source>
        <dbReference type="ARBA" id="ARBA00004584"/>
    </source>
</evidence>
<evidence type="ECO:0000256" key="8">
    <source>
        <dbReference type="ARBA" id="ARBA00022618"/>
    </source>
</evidence>
<dbReference type="GeneID" id="115806833"/>
<dbReference type="AlphaFoldDB" id="A0A6J2USW0"/>
<dbReference type="PROSITE" id="PS50143">
    <property type="entry name" value="BIR_REPEAT_2"/>
    <property type="match status" value="1"/>
</dbReference>
<dbReference type="SUPFAM" id="SSF57924">
    <property type="entry name" value="Inhibitor of apoptosis (IAP) repeat"/>
    <property type="match status" value="1"/>
</dbReference>
<accession>A0A6J2USW0</accession>
<dbReference type="InterPro" id="IPR001370">
    <property type="entry name" value="BIR_rpt"/>
</dbReference>
<dbReference type="InParanoid" id="A0A6J2USW0"/>
<evidence type="ECO:0000313" key="19">
    <source>
        <dbReference type="RefSeq" id="XP_030623555.1"/>
    </source>
</evidence>
<evidence type="ECO:0000256" key="2">
    <source>
        <dbReference type="ARBA" id="ARBA00004186"/>
    </source>
</evidence>
<evidence type="ECO:0000313" key="18">
    <source>
        <dbReference type="Proteomes" id="UP000504632"/>
    </source>
</evidence>
<dbReference type="GO" id="GO:0005634">
    <property type="term" value="C:nucleus"/>
    <property type="evidence" value="ECO:0007669"/>
    <property type="project" value="UniProtKB-SubCell"/>
</dbReference>
<evidence type="ECO:0000256" key="11">
    <source>
        <dbReference type="ARBA" id="ARBA00022829"/>
    </source>
</evidence>
<dbReference type="OrthoDB" id="2196114at2759"/>
<keyword evidence="6" id="KW-0963">Cytoplasm</keyword>
<dbReference type="SMART" id="SM00238">
    <property type="entry name" value="BIR"/>
    <property type="match status" value="1"/>
</dbReference>
<keyword evidence="12" id="KW-0862">Zinc</keyword>
<comment type="subcellular location">
    <subcellularLocation>
        <location evidence="3">Chromosome</location>
        <location evidence="3">Centromere</location>
    </subcellularLocation>
    <subcellularLocation>
        <location evidence="2">Cytoplasm</location>
        <location evidence="2">Cytoskeleton</location>
        <location evidence="2">Spindle</location>
    </subcellularLocation>
    <subcellularLocation>
        <location evidence="1">Nucleus</location>
    </subcellularLocation>
</comment>
<keyword evidence="14" id="KW-0206">Cytoskeleton</keyword>
<dbReference type="Pfam" id="PF00653">
    <property type="entry name" value="BIR"/>
    <property type="match status" value="1"/>
</dbReference>
<keyword evidence="7" id="KW-0597">Phosphoprotein</keyword>
<keyword evidence="11" id="KW-0159">Chromosome partition</keyword>
<evidence type="ECO:0000256" key="6">
    <source>
        <dbReference type="ARBA" id="ARBA00022490"/>
    </source>
</evidence>
<protein>
    <submittedName>
        <fullName evidence="19">Baculoviral IAP repeat-containing protein 5b</fullName>
    </submittedName>
</protein>
<dbReference type="PANTHER" id="PTHR46771:SF2">
    <property type="entry name" value="BACULOVIRAL IAP REPEAT-CONTAINING PROTEIN 5.1"/>
    <property type="match status" value="1"/>
</dbReference>
<gene>
    <name evidence="19" type="primary">birc5b</name>
</gene>
<dbReference type="GO" id="GO:0000775">
    <property type="term" value="C:chromosome, centromeric region"/>
    <property type="evidence" value="ECO:0007669"/>
    <property type="project" value="UniProtKB-SubCell"/>
</dbReference>
<reference evidence="19" key="1">
    <citation type="submission" date="2025-08" db="UniProtKB">
        <authorList>
            <consortium name="RefSeq"/>
        </authorList>
    </citation>
    <scope>IDENTIFICATION</scope>
</reference>
<keyword evidence="13" id="KW-0832">Ubl conjugation</keyword>
<evidence type="ECO:0000256" key="10">
    <source>
        <dbReference type="ARBA" id="ARBA00022776"/>
    </source>
</evidence>
<evidence type="ECO:0000256" key="16">
    <source>
        <dbReference type="ARBA" id="ARBA00023306"/>
    </source>
</evidence>
<evidence type="ECO:0000256" key="9">
    <source>
        <dbReference type="ARBA" id="ARBA00022723"/>
    </source>
</evidence>
<keyword evidence="9" id="KW-0479">Metal-binding</keyword>
<evidence type="ECO:0000256" key="7">
    <source>
        <dbReference type="ARBA" id="ARBA00022553"/>
    </source>
</evidence>
<name>A0A6J2USW0_CHACN</name>
<organism evidence="18 19">
    <name type="scientific">Chanos chanos</name>
    <name type="common">Milkfish</name>
    <name type="synonym">Mugil chanos</name>
    <dbReference type="NCBI Taxonomy" id="29144"/>
    <lineage>
        <taxon>Eukaryota</taxon>
        <taxon>Metazoa</taxon>
        <taxon>Chordata</taxon>
        <taxon>Craniata</taxon>
        <taxon>Vertebrata</taxon>
        <taxon>Euteleostomi</taxon>
        <taxon>Actinopterygii</taxon>
        <taxon>Neopterygii</taxon>
        <taxon>Teleostei</taxon>
        <taxon>Ostariophysi</taxon>
        <taxon>Gonorynchiformes</taxon>
        <taxon>Chanidae</taxon>
        <taxon>Chanos</taxon>
    </lineage>
</organism>
<keyword evidence="10" id="KW-0498">Mitosis</keyword>
<dbReference type="FunFam" id="1.10.1170.10:FF:000009">
    <property type="entry name" value="Baculoviral IAP repeat-containing protein 5"/>
    <property type="match status" value="1"/>
</dbReference>
<dbReference type="GO" id="GO:0051301">
    <property type="term" value="P:cell division"/>
    <property type="evidence" value="ECO:0007669"/>
    <property type="project" value="UniProtKB-KW"/>
</dbReference>
<evidence type="ECO:0000256" key="5">
    <source>
        <dbReference type="ARBA" id="ARBA00022454"/>
    </source>
</evidence>